<keyword evidence="3" id="KW-1185">Reference proteome</keyword>
<sequence>MQAIEFETIAHGHTIRIPDSVPDGVQLRVLVLLDTTPPAPEPPDDSPEGQALKALLSAMPDVGEDEDFARPLDYGRAPL</sequence>
<accession>A0A1Y6D554</accession>
<feature type="region of interest" description="Disordered" evidence="1">
    <location>
        <begin position="59"/>
        <end position="79"/>
    </location>
</feature>
<protein>
    <submittedName>
        <fullName evidence="2">Uncharacterized protein</fullName>
    </submittedName>
</protein>
<name>A0A1Y6D554_9GAMM</name>
<dbReference type="OrthoDB" id="5772557at2"/>
<dbReference type="EMBL" id="FXAM01000001">
    <property type="protein sequence ID" value="SMF95085.1"/>
    <property type="molecule type" value="Genomic_DNA"/>
</dbReference>
<evidence type="ECO:0000313" key="3">
    <source>
        <dbReference type="Proteomes" id="UP000192923"/>
    </source>
</evidence>
<gene>
    <name evidence="2" type="ORF">SAMN02949497_2430</name>
</gene>
<reference evidence="2 3" key="1">
    <citation type="submission" date="2016-12" db="EMBL/GenBank/DDBJ databases">
        <authorList>
            <person name="Song W.-J."/>
            <person name="Kurnit D.M."/>
        </authorList>
    </citation>
    <scope>NUCLEOTIDE SEQUENCE [LARGE SCALE GENOMIC DNA]</scope>
    <source>
        <strain evidence="2 3">175</strain>
    </source>
</reference>
<evidence type="ECO:0000313" key="2">
    <source>
        <dbReference type="EMBL" id="SMF95085.1"/>
    </source>
</evidence>
<organism evidence="2 3">
    <name type="scientific">Methylomagnum ishizawai</name>
    <dbReference type="NCBI Taxonomy" id="1760988"/>
    <lineage>
        <taxon>Bacteria</taxon>
        <taxon>Pseudomonadati</taxon>
        <taxon>Pseudomonadota</taxon>
        <taxon>Gammaproteobacteria</taxon>
        <taxon>Methylococcales</taxon>
        <taxon>Methylococcaceae</taxon>
        <taxon>Methylomagnum</taxon>
    </lineage>
</organism>
<proteinExistence type="predicted"/>
<evidence type="ECO:0000256" key="1">
    <source>
        <dbReference type="SAM" id="MobiDB-lite"/>
    </source>
</evidence>
<dbReference type="AlphaFoldDB" id="A0A1Y6D554"/>
<dbReference type="Proteomes" id="UP000192923">
    <property type="component" value="Unassembled WGS sequence"/>
</dbReference>
<dbReference type="RefSeq" id="WP_085213020.1">
    <property type="nucleotide sequence ID" value="NZ_FXAM01000001.1"/>
</dbReference>
<dbReference type="STRING" id="1760988.SAMN02949497_2430"/>